<organism evidence="1 2">
    <name type="scientific">Zophobas morio</name>
    <dbReference type="NCBI Taxonomy" id="2755281"/>
    <lineage>
        <taxon>Eukaryota</taxon>
        <taxon>Metazoa</taxon>
        <taxon>Ecdysozoa</taxon>
        <taxon>Arthropoda</taxon>
        <taxon>Hexapoda</taxon>
        <taxon>Insecta</taxon>
        <taxon>Pterygota</taxon>
        <taxon>Neoptera</taxon>
        <taxon>Endopterygota</taxon>
        <taxon>Coleoptera</taxon>
        <taxon>Polyphaga</taxon>
        <taxon>Cucujiformia</taxon>
        <taxon>Tenebrionidae</taxon>
        <taxon>Zophobas</taxon>
    </lineage>
</organism>
<accession>A0AA38J0F7</accession>
<name>A0AA38J0F7_9CUCU</name>
<evidence type="ECO:0000313" key="1">
    <source>
        <dbReference type="EMBL" id="KAJ3665605.1"/>
    </source>
</evidence>
<protein>
    <submittedName>
        <fullName evidence="1">Uncharacterized protein</fullName>
    </submittedName>
</protein>
<dbReference type="EMBL" id="JALNTZ010000001">
    <property type="protein sequence ID" value="KAJ3665605.1"/>
    <property type="molecule type" value="Genomic_DNA"/>
</dbReference>
<proteinExistence type="predicted"/>
<sequence>MVTFFVMSYYRNETFVNEEFAYSVTACKQEYLAQYRDLIVQETSLKAHIRDVINRFVRTGSVHKGKSPGRPSISEEVVDNLRRLEQNPQTFLTRFSEQSGVPVAT</sequence>
<keyword evidence="2" id="KW-1185">Reference proteome</keyword>
<dbReference type="AlphaFoldDB" id="A0AA38J0F7"/>
<evidence type="ECO:0000313" key="2">
    <source>
        <dbReference type="Proteomes" id="UP001168821"/>
    </source>
</evidence>
<gene>
    <name evidence="1" type="ORF">Zmor_001095</name>
</gene>
<dbReference type="Proteomes" id="UP001168821">
    <property type="component" value="Unassembled WGS sequence"/>
</dbReference>
<comment type="caution">
    <text evidence="1">The sequence shown here is derived from an EMBL/GenBank/DDBJ whole genome shotgun (WGS) entry which is preliminary data.</text>
</comment>
<reference evidence="1" key="1">
    <citation type="journal article" date="2023" name="G3 (Bethesda)">
        <title>Whole genome assemblies of Zophobas morio and Tenebrio molitor.</title>
        <authorList>
            <person name="Kaur S."/>
            <person name="Stinson S.A."/>
            <person name="diCenzo G.C."/>
        </authorList>
    </citation>
    <scope>NUCLEOTIDE SEQUENCE</scope>
    <source>
        <strain evidence="1">QUZm001</strain>
    </source>
</reference>